<dbReference type="AlphaFoldDB" id="A0A0N7IER1"/>
<proteinExistence type="predicted"/>
<dbReference type="KEGG" id="bcel:BcellWH2_00844"/>
<evidence type="ECO:0000313" key="1">
    <source>
        <dbReference type="EMBL" id="ALJ58107.1"/>
    </source>
</evidence>
<protein>
    <submittedName>
        <fullName evidence="1">Uncharacterized protein</fullName>
    </submittedName>
</protein>
<sequence>MKIETKFNIGDKVKFTKNGDLLEAEVIVVETLNKSDVSFITYVVMTKDGRFFRRYEYELNDLTS</sequence>
<name>A0A0N7IER1_9BACE</name>
<dbReference type="PATRIC" id="fig|246787.4.peg.870"/>
<organism evidence="1 2">
    <name type="scientific">Bacteroides cellulosilyticus</name>
    <dbReference type="NCBI Taxonomy" id="246787"/>
    <lineage>
        <taxon>Bacteria</taxon>
        <taxon>Pseudomonadati</taxon>
        <taxon>Bacteroidota</taxon>
        <taxon>Bacteroidia</taxon>
        <taxon>Bacteroidales</taxon>
        <taxon>Bacteroidaceae</taxon>
        <taxon>Bacteroides</taxon>
    </lineage>
</organism>
<dbReference type="EMBL" id="CP012801">
    <property type="protein sequence ID" value="ALJ58107.1"/>
    <property type="molecule type" value="Genomic_DNA"/>
</dbReference>
<reference evidence="1 2" key="1">
    <citation type="journal article" date="2015" name="Science">
        <title>Genetic determinants of in vivo fitness and diet responsiveness in multiple human gut Bacteroides.</title>
        <authorList>
            <person name="Wu M."/>
            <person name="McNulty N.P."/>
            <person name="Rodionov D.A."/>
            <person name="Khoroshkin M.S."/>
            <person name="Griffin N.W."/>
            <person name="Cheng J."/>
            <person name="Latreille P."/>
            <person name="Kerstetter R.A."/>
            <person name="Terrapon N."/>
            <person name="Henrissat B."/>
            <person name="Osterman A.L."/>
            <person name="Gordon J.I."/>
        </authorList>
    </citation>
    <scope>NUCLEOTIDE SEQUENCE [LARGE SCALE GENOMIC DNA]</scope>
    <source>
        <strain evidence="1 2">WH2</strain>
    </source>
</reference>
<accession>A0A0N7IER1</accession>
<dbReference type="Proteomes" id="UP000061809">
    <property type="component" value="Chromosome"/>
</dbReference>
<evidence type="ECO:0000313" key="2">
    <source>
        <dbReference type="Proteomes" id="UP000061809"/>
    </source>
</evidence>
<gene>
    <name evidence="1" type="ORF">BcellWH2_00844</name>
</gene>